<proteinExistence type="predicted"/>
<gene>
    <name evidence="1" type="ORF">DS843_30695</name>
</gene>
<dbReference type="Proteomes" id="UP000480854">
    <property type="component" value="Unassembled WGS sequence"/>
</dbReference>
<evidence type="ECO:0000313" key="1">
    <source>
        <dbReference type="EMBL" id="KAA0675637.1"/>
    </source>
</evidence>
<evidence type="ECO:0008006" key="3">
    <source>
        <dbReference type="Google" id="ProtNLM"/>
    </source>
</evidence>
<dbReference type="InterPro" id="IPR001646">
    <property type="entry name" value="5peptide_repeat"/>
</dbReference>
<reference evidence="1 2" key="1">
    <citation type="submission" date="2018-07" db="EMBL/GenBank/DDBJ databases">
        <title>Genome sequence of Azospirillum sp. ATCC 49961.</title>
        <authorList>
            <person name="Sant'Anna F.H."/>
            <person name="Baldani J.I."/>
            <person name="Zilli J.E."/>
            <person name="Reis V.M."/>
            <person name="Hartmann A."/>
            <person name="Cruz L."/>
            <person name="de Souza E.M."/>
            <person name="de Oliveira Pedrosa F."/>
            <person name="Passaglia L.M.P."/>
        </authorList>
    </citation>
    <scope>NUCLEOTIDE SEQUENCE [LARGE SCALE GENOMIC DNA]</scope>
    <source>
        <strain evidence="1 2">ATCC 49961</strain>
    </source>
</reference>
<dbReference type="OrthoDB" id="5293049at2"/>
<dbReference type="AlphaFoldDB" id="A0A9W7NDN9"/>
<dbReference type="Pfam" id="PF13599">
    <property type="entry name" value="Pentapeptide_4"/>
    <property type="match status" value="1"/>
</dbReference>
<organism evidence="1 2">
    <name type="scientific">Roseomonas genomospecies 6</name>
    <dbReference type="NCBI Taxonomy" id="214106"/>
    <lineage>
        <taxon>Bacteria</taxon>
        <taxon>Pseudomonadati</taxon>
        <taxon>Pseudomonadota</taxon>
        <taxon>Alphaproteobacteria</taxon>
        <taxon>Acetobacterales</taxon>
        <taxon>Roseomonadaceae</taxon>
        <taxon>Roseomonas</taxon>
    </lineage>
</organism>
<dbReference type="RefSeq" id="WP_149472607.1">
    <property type="nucleotide sequence ID" value="NZ_QOKW01000071.1"/>
</dbReference>
<protein>
    <recommendedName>
        <fullName evidence="3">Pentapeptide repeat-containing protein</fullName>
    </recommendedName>
</protein>
<keyword evidence="2" id="KW-1185">Reference proteome</keyword>
<evidence type="ECO:0000313" key="2">
    <source>
        <dbReference type="Proteomes" id="UP000480854"/>
    </source>
</evidence>
<accession>A0A9W7NDN9</accession>
<sequence>MSNPSLYGKSELSEAHPGIDLSGRDFESIYLSKPLSLSHSFLNGASFTDSIFFDIDIDQTEMAEAYFEKCSFNNVKLSGADLVGSSFVDCAFIGCYFTEGEWRSSKFVNVLFDSCYFDYTTINLCVFENCKFSQIAKGSLSHNSVNYNVFCRTEICERNIKDSVVSQNFGMPTPDHITSIKRSGAQVSLEDVCLTSGRGSFSIPDFVSAIYNEFHHGRRTRLKKLRLEFVSNIISAVSSEKRISSTSLLYIEIMLQSHARTLTNEGDMLSVMKAILGVRSALYDLSNETRENIYDIDHSQAACRKITILYQHTFPRDDAIALTKSIGIVSCGDPNAFYISEFRNGSTFIEMVASTTIQVSSVLFACGLLIRQATVTVERATQLKKAVNEFIQASAHRRKKRAQALPSKAPALQRTGSVSPELDRVKKALQDSGEALVRLDDKADIKIYATESHFEKETED</sequence>
<comment type="caution">
    <text evidence="1">The sequence shown here is derived from an EMBL/GenBank/DDBJ whole genome shotgun (WGS) entry which is preliminary data.</text>
</comment>
<dbReference type="SUPFAM" id="SSF141571">
    <property type="entry name" value="Pentapeptide repeat-like"/>
    <property type="match status" value="1"/>
</dbReference>
<dbReference type="EMBL" id="QOKW01000071">
    <property type="protein sequence ID" value="KAA0675637.1"/>
    <property type="molecule type" value="Genomic_DNA"/>
</dbReference>
<dbReference type="Gene3D" id="2.160.20.80">
    <property type="entry name" value="E3 ubiquitin-protein ligase SopA"/>
    <property type="match status" value="1"/>
</dbReference>
<name>A0A9W7NDN9_9PROT</name>